<proteinExistence type="inferred from homology"/>
<dbReference type="Gene3D" id="2.60.40.3110">
    <property type="match status" value="1"/>
</dbReference>
<dbReference type="Pfam" id="PF13953">
    <property type="entry name" value="PapC_C"/>
    <property type="match status" value="1"/>
</dbReference>
<dbReference type="Gene3D" id="2.60.40.2070">
    <property type="match status" value="1"/>
</dbReference>
<evidence type="ECO:0000256" key="7">
    <source>
        <dbReference type="ARBA" id="ARBA00023136"/>
    </source>
</evidence>
<evidence type="ECO:0000256" key="9">
    <source>
        <dbReference type="RuleBase" id="RU003884"/>
    </source>
</evidence>
<dbReference type="InterPro" id="IPR000015">
    <property type="entry name" value="Fimb_usher"/>
</dbReference>
<evidence type="ECO:0000256" key="6">
    <source>
        <dbReference type="ARBA" id="ARBA00022729"/>
    </source>
</evidence>
<dbReference type="RefSeq" id="WP_167575700.1">
    <property type="nucleotide sequence ID" value="NZ_CP050321.1"/>
</dbReference>
<dbReference type="PANTHER" id="PTHR30451">
    <property type="entry name" value="OUTER MEMBRANE USHER PROTEIN"/>
    <property type="match status" value="1"/>
</dbReference>
<dbReference type="InterPro" id="IPR042186">
    <property type="entry name" value="FimD_plug_dom"/>
</dbReference>
<keyword evidence="3 9" id="KW-0813">Transport</keyword>
<accession>A0A6G9RJT8</accession>
<feature type="signal peptide" evidence="10">
    <location>
        <begin position="1"/>
        <end position="27"/>
    </location>
</feature>
<sequence>MRQVFNYSGIALLVALAIQGAPSLVYAAEAIQFNTDVLDVGDRAKIDLSQFSRAGFIMPGKYHMVVRLNKTELPEQPLNFFAPDDDPKGSEVCLTPDLVAQLDLKSSVKNSLTWWHHDTCLQLVSLPGASVRADLGSNTLYLSIPQAYLEYTAENWDPPGSWDEGIGGAIFDYNLNGQSSRYAVGNRRETKSLTGNGTTGFNLGSWRVRADWQGRYSHSDGMNKDEQREWAWSRYYAWRALPTLKAKLMLGENYLNSGLFDSFRYTGSSLESDDTMLPPNLRGYAPEVVGVARTNAKVTISQQGRVLHETTVAAGPFRIQDLNTAVSGTLDVAIQEQDGSVRSFQVDTANIPYLTRPGMVRYKLAMGKPSDYRHNSLGPGFVTGEFSWGVNNGWSLYGGSLLAGEYNALSAGIGRDLLALGAISFDLTESHAVLPHAGSKTGGSWRLSYSKRFDEYDSQVTFAGYRFSQRNFMNMSEFLNARYHGIAGNNNKELYTIAFNKQFRQIGLSAYMNYSHQTYWDRPDNETYNFSVSRFFDVGQLKNLGLNFSAYRTFFNHTRDDGAYLSLSVPWGNGGTFNVDSQAGSSGNGATVGYFNSIDLNNSYRLKAGVAQQGRGTSSAYFTHKGDVAELSVNTSYEQGHYRTWGGAIQGGLTATAQGMAMHRVSSMGGTRMMVDTAGIAGVPIRGYGAGTQTNRFGKAVVADINKGYRSSVSVDVNDLADNVEATRSVVQGTLTEGAIGYRRFGMIAGHKSMVRLRLTDGSAVPFGSVVVSHHESQAGIVDDDGMVWLTGMVAGESMRVMWDGQTQCAIMLPKPLPTTTRILPLTCSPQI</sequence>
<dbReference type="SUPFAM" id="SSF141729">
    <property type="entry name" value="FimD N-terminal domain-like"/>
    <property type="match status" value="1"/>
</dbReference>
<gene>
    <name evidence="13" type="ORF">GY169_10370</name>
</gene>
<dbReference type="InterPro" id="IPR025949">
    <property type="entry name" value="PapC-like_C"/>
</dbReference>
<evidence type="ECO:0000259" key="11">
    <source>
        <dbReference type="Pfam" id="PF13953"/>
    </source>
</evidence>
<keyword evidence="5 9" id="KW-0812">Transmembrane</keyword>
<comment type="subcellular location">
    <subcellularLocation>
        <location evidence="1 9">Cell outer membrane</location>
        <topology evidence="1 9">Multi-pass membrane protein</topology>
    </subcellularLocation>
</comment>
<evidence type="ECO:0000256" key="5">
    <source>
        <dbReference type="ARBA" id="ARBA00022692"/>
    </source>
</evidence>
<dbReference type="Pfam" id="PF13954">
    <property type="entry name" value="PapC_N"/>
    <property type="match status" value="1"/>
</dbReference>
<dbReference type="NCBIfam" id="NF011812">
    <property type="entry name" value="PRK15284.1"/>
    <property type="match status" value="1"/>
</dbReference>
<dbReference type="Proteomes" id="UP000503580">
    <property type="component" value="Chromosome"/>
</dbReference>
<evidence type="ECO:0000256" key="3">
    <source>
        <dbReference type="ARBA" id="ARBA00022448"/>
    </source>
</evidence>
<comment type="similarity">
    <text evidence="2 9">Belongs to the fimbrial export usher family.</text>
</comment>
<keyword evidence="6 10" id="KW-0732">Signal</keyword>
<evidence type="ECO:0000256" key="8">
    <source>
        <dbReference type="ARBA" id="ARBA00023237"/>
    </source>
</evidence>
<evidence type="ECO:0000259" key="12">
    <source>
        <dbReference type="Pfam" id="PF13954"/>
    </source>
</evidence>
<dbReference type="InterPro" id="IPR037224">
    <property type="entry name" value="PapC_N_sf"/>
</dbReference>
<dbReference type="InterPro" id="IPR043142">
    <property type="entry name" value="PapC-like_C_sf"/>
</dbReference>
<reference evidence="13 14" key="1">
    <citation type="submission" date="2020-02" db="EMBL/GenBank/DDBJ databases">
        <title>Whole genome PO2S7.</title>
        <authorList>
            <person name="Singha K.M."/>
        </authorList>
    </citation>
    <scope>NUCLEOTIDE SEQUENCE [LARGE SCALE GENOMIC DNA]</scope>
    <source>
        <strain evidence="13 14">PO2S7</strain>
    </source>
</reference>
<evidence type="ECO:0000313" key="13">
    <source>
        <dbReference type="EMBL" id="QIR27180.1"/>
    </source>
</evidence>
<evidence type="ECO:0000256" key="1">
    <source>
        <dbReference type="ARBA" id="ARBA00004571"/>
    </source>
</evidence>
<dbReference type="GO" id="GO:0009279">
    <property type="term" value="C:cell outer membrane"/>
    <property type="evidence" value="ECO:0007669"/>
    <property type="project" value="UniProtKB-SubCell"/>
</dbReference>
<dbReference type="GO" id="GO:0015473">
    <property type="term" value="F:fimbrial usher porin activity"/>
    <property type="evidence" value="ECO:0007669"/>
    <property type="project" value="InterPro"/>
</dbReference>
<keyword evidence="7 9" id="KW-0472">Membrane</keyword>
<dbReference type="KEGG" id="kgn:GY169_10370"/>
<protein>
    <submittedName>
        <fullName evidence="13">Outer membrane usher protein</fullName>
    </submittedName>
</protein>
<evidence type="ECO:0000256" key="10">
    <source>
        <dbReference type="SAM" id="SignalP"/>
    </source>
</evidence>
<dbReference type="InterPro" id="IPR025885">
    <property type="entry name" value="PapC_N"/>
</dbReference>
<dbReference type="Gene3D" id="3.10.20.410">
    <property type="match status" value="1"/>
</dbReference>
<feature type="domain" description="PapC N-terminal" evidence="12">
    <location>
        <begin position="32"/>
        <end position="177"/>
    </location>
</feature>
<feature type="domain" description="PapC-like C-terminal" evidence="11">
    <location>
        <begin position="754"/>
        <end position="811"/>
    </location>
</feature>
<dbReference type="PROSITE" id="PS01151">
    <property type="entry name" value="FIMBRIAL_USHER"/>
    <property type="match status" value="1"/>
</dbReference>
<keyword evidence="4" id="KW-1134">Transmembrane beta strand</keyword>
<name>A0A6G9RJT8_9ENTR</name>
<evidence type="ECO:0000256" key="4">
    <source>
        <dbReference type="ARBA" id="ARBA00022452"/>
    </source>
</evidence>
<evidence type="ECO:0000313" key="14">
    <source>
        <dbReference type="Proteomes" id="UP000503580"/>
    </source>
</evidence>
<feature type="chain" id="PRO_5026045770" evidence="10">
    <location>
        <begin position="28"/>
        <end position="832"/>
    </location>
</feature>
<dbReference type="GO" id="GO:0009297">
    <property type="term" value="P:pilus assembly"/>
    <property type="evidence" value="ECO:0007669"/>
    <property type="project" value="InterPro"/>
</dbReference>
<dbReference type="PANTHER" id="PTHR30451:SF10">
    <property type="entry name" value="OUTER MEMBRANE USHER PROTEIN YFCU-RELATED"/>
    <property type="match status" value="1"/>
</dbReference>
<dbReference type="Pfam" id="PF00577">
    <property type="entry name" value="Usher"/>
    <property type="match status" value="1"/>
</dbReference>
<keyword evidence="9" id="KW-1029">Fimbrium biogenesis</keyword>
<dbReference type="EMBL" id="CP050321">
    <property type="protein sequence ID" value="QIR27180.1"/>
    <property type="molecule type" value="Genomic_DNA"/>
</dbReference>
<dbReference type="Gene3D" id="2.60.40.2610">
    <property type="entry name" value="Outer membrane usher protein FimD, plug domain"/>
    <property type="match status" value="1"/>
</dbReference>
<evidence type="ECO:0000256" key="2">
    <source>
        <dbReference type="ARBA" id="ARBA00008064"/>
    </source>
</evidence>
<keyword evidence="14" id="KW-1185">Reference proteome</keyword>
<dbReference type="AlphaFoldDB" id="A0A6G9RJT8"/>
<organism evidence="13 14">
    <name type="scientific">Kluyvera genomosp. 3</name>
    <dbReference type="NCBI Taxonomy" id="2774055"/>
    <lineage>
        <taxon>Bacteria</taxon>
        <taxon>Pseudomonadati</taxon>
        <taxon>Pseudomonadota</taxon>
        <taxon>Gammaproteobacteria</taxon>
        <taxon>Enterobacterales</taxon>
        <taxon>Enterobacteriaceae</taxon>
        <taxon>Kluyvera</taxon>
    </lineage>
</organism>
<keyword evidence="8 9" id="KW-0998">Cell outer membrane</keyword>
<dbReference type="InterPro" id="IPR018030">
    <property type="entry name" value="Fimbrial_membr_usher_CS"/>
</dbReference>